<evidence type="ECO:0000313" key="2">
    <source>
        <dbReference type="Proteomes" id="UP000469385"/>
    </source>
</evidence>
<organism evidence="1 2">
    <name type="scientific">Ramlibacter pinisoli</name>
    <dbReference type="NCBI Taxonomy" id="2682844"/>
    <lineage>
        <taxon>Bacteria</taxon>
        <taxon>Pseudomonadati</taxon>
        <taxon>Pseudomonadota</taxon>
        <taxon>Betaproteobacteria</taxon>
        <taxon>Burkholderiales</taxon>
        <taxon>Comamonadaceae</taxon>
        <taxon>Ramlibacter</taxon>
    </lineage>
</organism>
<accession>A0A6N8IRR2</accession>
<dbReference type="AlphaFoldDB" id="A0A6N8IRR2"/>
<comment type="caution">
    <text evidence="1">The sequence shown here is derived from an EMBL/GenBank/DDBJ whole genome shotgun (WGS) entry which is preliminary data.</text>
</comment>
<reference evidence="1 2" key="1">
    <citation type="submission" date="2019-12" db="EMBL/GenBank/DDBJ databases">
        <authorList>
            <person name="Huq M.A."/>
        </authorList>
    </citation>
    <scope>NUCLEOTIDE SEQUENCE [LARGE SCALE GENOMIC DNA]</scope>
    <source>
        <strain evidence="1 2">MAH-25</strain>
    </source>
</reference>
<sequence length="128" mass="13707">MSQQESTDGRSELALRLASATSRWRDLRDLRAGMRTRIEFASAMRSAGPSLSRAFALFRTPLGWWHPARPSAPQAARLAAHAPADLHARPPAPLAAATPAPGCGRSGHGSASVMVFLVRDRDSSIHDA</sequence>
<protein>
    <submittedName>
        <fullName evidence="1">Uncharacterized protein</fullName>
    </submittedName>
</protein>
<proteinExistence type="predicted"/>
<dbReference type="EMBL" id="WSEL01000003">
    <property type="protein sequence ID" value="MVQ29245.1"/>
    <property type="molecule type" value="Genomic_DNA"/>
</dbReference>
<dbReference type="RefSeq" id="WP_157397268.1">
    <property type="nucleotide sequence ID" value="NZ_WSEL01000003.1"/>
</dbReference>
<evidence type="ECO:0000313" key="1">
    <source>
        <dbReference type="EMBL" id="MVQ29245.1"/>
    </source>
</evidence>
<keyword evidence="2" id="KW-1185">Reference proteome</keyword>
<name>A0A6N8IRR2_9BURK</name>
<gene>
    <name evidence="1" type="ORF">GON04_07295</name>
</gene>
<dbReference type="Proteomes" id="UP000469385">
    <property type="component" value="Unassembled WGS sequence"/>
</dbReference>